<accession>A0ABV1VBA8</accession>
<proteinExistence type="predicted"/>
<dbReference type="RefSeq" id="WP_350726264.1">
    <property type="nucleotide sequence ID" value="NZ_JBEPCO010000090.1"/>
</dbReference>
<comment type="caution">
    <text evidence="2">The sequence shown here is derived from an EMBL/GenBank/DDBJ whole genome shotgun (WGS) entry which is preliminary data.</text>
</comment>
<protein>
    <submittedName>
        <fullName evidence="2">Uncharacterized protein</fullName>
    </submittedName>
</protein>
<organism evidence="2 3">
    <name type="scientific">Streptomyces flaveolus</name>
    <dbReference type="NCBI Taxonomy" id="67297"/>
    <lineage>
        <taxon>Bacteria</taxon>
        <taxon>Bacillati</taxon>
        <taxon>Actinomycetota</taxon>
        <taxon>Actinomycetes</taxon>
        <taxon>Kitasatosporales</taxon>
        <taxon>Streptomycetaceae</taxon>
        <taxon>Streptomyces</taxon>
    </lineage>
</organism>
<name>A0ABV1VBA8_9ACTN</name>
<gene>
    <name evidence="2" type="ORF">ABT322_08185</name>
</gene>
<evidence type="ECO:0000313" key="3">
    <source>
        <dbReference type="Proteomes" id="UP001490330"/>
    </source>
</evidence>
<sequence length="112" mass="11608">MTDAQLLEAARQWWRCDAGTVTSAGVLAVAVAGWVVGVLAVHGVQESRSWKPGEVRHSFAADLIGRVGVLDEPGSYRVMTSRPALAELVAPLLGARVQGAVSGGPIAYLSAA</sequence>
<feature type="transmembrane region" description="Helical" evidence="1">
    <location>
        <begin position="20"/>
        <end position="41"/>
    </location>
</feature>
<evidence type="ECO:0000256" key="1">
    <source>
        <dbReference type="SAM" id="Phobius"/>
    </source>
</evidence>
<keyword evidence="1" id="KW-1133">Transmembrane helix</keyword>
<evidence type="ECO:0000313" key="2">
    <source>
        <dbReference type="EMBL" id="MER6903754.1"/>
    </source>
</evidence>
<dbReference type="EMBL" id="JBEPCV010000005">
    <property type="protein sequence ID" value="MER6903754.1"/>
    <property type="molecule type" value="Genomic_DNA"/>
</dbReference>
<dbReference type="Proteomes" id="UP001490330">
    <property type="component" value="Unassembled WGS sequence"/>
</dbReference>
<reference evidence="2 3" key="1">
    <citation type="submission" date="2024-06" db="EMBL/GenBank/DDBJ databases">
        <title>The Natural Products Discovery Center: Release of the First 8490 Sequenced Strains for Exploring Actinobacteria Biosynthetic Diversity.</title>
        <authorList>
            <person name="Kalkreuter E."/>
            <person name="Kautsar S.A."/>
            <person name="Yang D."/>
            <person name="Bader C.D."/>
            <person name="Teijaro C.N."/>
            <person name="Fluegel L."/>
            <person name="Davis C.M."/>
            <person name="Simpson J.R."/>
            <person name="Lauterbach L."/>
            <person name="Steele A.D."/>
            <person name="Gui C."/>
            <person name="Meng S."/>
            <person name="Li G."/>
            <person name="Viehrig K."/>
            <person name="Ye F."/>
            <person name="Su P."/>
            <person name="Kiefer A.F."/>
            <person name="Nichols A."/>
            <person name="Cepeda A.J."/>
            <person name="Yan W."/>
            <person name="Fan B."/>
            <person name="Jiang Y."/>
            <person name="Adhikari A."/>
            <person name="Zheng C.-J."/>
            <person name="Schuster L."/>
            <person name="Cowan T.M."/>
            <person name="Smanski M.J."/>
            <person name="Chevrette M.G."/>
            <person name="De Carvalho L.P.S."/>
            <person name="Shen B."/>
        </authorList>
    </citation>
    <scope>NUCLEOTIDE SEQUENCE [LARGE SCALE GENOMIC DNA]</scope>
    <source>
        <strain evidence="2 3">NPDC000632</strain>
    </source>
</reference>
<keyword evidence="1" id="KW-0472">Membrane</keyword>
<keyword evidence="1" id="KW-0812">Transmembrane</keyword>
<keyword evidence="3" id="KW-1185">Reference proteome</keyword>